<dbReference type="GO" id="GO:0071555">
    <property type="term" value="P:cell wall organization"/>
    <property type="evidence" value="ECO:0007669"/>
    <property type="project" value="InterPro"/>
</dbReference>
<keyword evidence="3" id="KW-1029">Fimbrium biogenesis</keyword>
<gene>
    <name evidence="11" type="ORF">PMYSY11_1215</name>
</gene>
<evidence type="ECO:0000259" key="9">
    <source>
        <dbReference type="Pfam" id="PF00345"/>
    </source>
</evidence>
<dbReference type="InterPro" id="IPR016148">
    <property type="entry name" value="Pili_assmbl_chaperone_C"/>
</dbReference>
<evidence type="ECO:0000256" key="6">
    <source>
        <dbReference type="ARBA" id="ARBA00023186"/>
    </source>
</evidence>
<feature type="chain" id="PRO_5024991975" description="P pilus assembly protein, chaperone PapD" evidence="8">
    <location>
        <begin position="24"/>
        <end position="226"/>
    </location>
</feature>
<protein>
    <recommendedName>
        <fullName evidence="12">P pilus assembly protein, chaperone PapD</fullName>
    </recommendedName>
</protein>
<dbReference type="PANTHER" id="PTHR30251">
    <property type="entry name" value="PILUS ASSEMBLY CHAPERONE"/>
    <property type="match status" value="1"/>
</dbReference>
<proteinExistence type="inferred from homology"/>
<evidence type="ECO:0000256" key="7">
    <source>
        <dbReference type="ARBA" id="ARBA00023319"/>
    </source>
</evidence>
<dbReference type="InterPro" id="IPR050643">
    <property type="entry name" value="Periplasmic_pilus_chap"/>
</dbReference>
<evidence type="ECO:0000256" key="1">
    <source>
        <dbReference type="ARBA" id="ARBA00004418"/>
    </source>
</evidence>
<dbReference type="Pfam" id="PF00345">
    <property type="entry name" value="PapD_N"/>
    <property type="match status" value="1"/>
</dbReference>
<keyword evidence="4 8" id="KW-0732">Signal</keyword>
<reference evidence="11" key="1">
    <citation type="submission" date="2019-02" db="EMBL/GenBank/DDBJ databases">
        <authorList>
            <consortium name="Genoscope - CEA"/>
            <person name="William W."/>
        </authorList>
    </citation>
    <scope>NUCLEOTIDE SEQUENCE [LARGE SCALE GENOMIC DNA]</scope>
    <source>
        <strain evidence="11">YSy11</strain>
    </source>
</reference>
<dbReference type="SUPFAM" id="SSF49354">
    <property type="entry name" value="PapD-like"/>
    <property type="match status" value="1"/>
</dbReference>
<feature type="domain" description="Pili assembly chaperone N-terminal" evidence="9">
    <location>
        <begin position="25"/>
        <end position="139"/>
    </location>
</feature>
<dbReference type="InterPro" id="IPR013783">
    <property type="entry name" value="Ig-like_fold"/>
</dbReference>
<dbReference type="InterPro" id="IPR036316">
    <property type="entry name" value="Pili_assmbl_chap_C_dom_sf"/>
</dbReference>
<comment type="subcellular location">
    <subcellularLocation>
        <location evidence="1">Periplasm</location>
    </subcellularLocation>
</comment>
<name>A0A653E0L2_9PSED</name>
<dbReference type="PRINTS" id="PR00969">
    <property type="entry name" value="CHAPERONPILI"/>
</dbReference>
<feature type="domain" description="Pili assembly chaperone C-terminal" evidence="10">
    <location>
        <begin position="161"/>
        <end position="218"/>
    </location>
</feature>
<dbReference type="InterPro" id="IPR008962">
    <property type="entry name" value="PapD-like_sf"/>
</dbReference>
<dbReference type="EMBL" id="LR215729">
    <property type="protein sequence ID" value="VEV96262.1"/>
    <property type="molecule type" value="Genomic_DNA"/>
</dbReference>
<dbReference type="InterPro" id="IPR016147">
    <property type="entry name" value="Pili_assmbl_chaperone_N"/>
</dbReference>
<feature type="signal peptide" evidence="8">
    <location>
        <begin position="1"/>
        <end position="23"/>
    </location>
</feature>
<accession>A0A653E0L2</accession>
<evidence type="ECO:0000313" key="11">
    <source>
        <dbReference type="EMBL" id="VEV96262.1"/>
    </source>
</evidence>
<evidence type="ECO:0000256" key="8">
    <source>
        <dbReference type="SAM" id="SignalP"/>
    </source>
</evidence>
<keyword evidence="7" id="KW-0393">Immunoglobulin domain</keyword>
<dbReference type="InterPro" id="IPR001829">
    <property type="entry name" value="Pili_assmbl_chaperone_bac"/>
</dbReference>
<evidence type="ECO:0000256" key="5">
    <source>
        <dbReference type="ARBA" id="ARBA00022764"/>
    </source>
</evidence>
<keyword evidence="5" id="KW-0574">Periplasm</keyword>
<dbReference type="PANTHER" id="PTHR30251:SF5">
    <property type="entry name" value="FIMBRIAL CHAPARONE PROTEIN"/>
    <property type="match status" value="1"/>
</dbReference>
<dbReference type="AlphaFoldDB" id="A0A653E0L2"/>
<dbReference type="SUPFAM" id="SSF49584">
    <property type="entry name" value="Periplasmic chaperone C-domain"/>
    <property type="match status" value="1"/>
</dbReference>
<keyword evidence="6" id="KW-0143">Chaperone</keyword>
<dbReference type="Pfam" id="PF02753">
    <property type="entry name" value="PapD_C"/>
    <property type="match status" value="1"/>
</dbReference>
<organism evidence="11">
    <name type="scientific">Pseudomonas marincola</name>
    <dbReference type="NCBI Taxonomy" id="437900"/>
    <lineage>
        <taxon>Bacteria</taxon>
        <taxon>Pseudomonadati</taxon>
        <taxon>Pseudomonadota</taxon>
        <taxon>Gammaproteobacteria</taxon>
        <taxon>Pseudomonadales</taxon>
        <taxon>Pseudomonadaceae</taxon>
        <taxon>Pseudomonas</taxon>
    </lineage>
</organism>
<dbReference type="GO" id="GO:0030288">
    <property type="term" value="C:outer membrane-bounded periplasmic space"/>
    <property type="evidence" value="ECO:0007669"/>
    <property type="project" value="InterPro"/>
</dbReference>
<evidence type="ECO:0000256" key="3">
    <source>
        <dbReference type="ARBA" id="ARBA00022558"/>
    </source>
</evidence>
<comment type="similarity">
    <text evidence="2">Belongs to the periplasmic pilus chaperone family.</text>
</comment>
<sequence>MMLRTFSVIAMSMTLLMSQLAHAGLFIDRTRVIVVAGSSSAFDIGNDTQAPYAMQAWVTDPEGNEPGRNVQVSPSFSMIAEDSKQPLRLVSFAKESKQEQLYYLYVQEIPPKAEAAKSESLMQIALRYKIKVFVRPESISEGRRGAENQLVAKYTSTGLELKNPTPYYFALTQFEIGKKVYHNDEMGLFKPFSTVEIDSVSNHADEINISYLSDRGGLRTTLIKAE</sequence>
<evidence type="ECO:0008006" key="12">
    <source>
        <dbReference type="Google" id="ProtNLM"/>
    </source>
</evidence>
<evidence type="ECO:0000259" key="10">
    <source>
        <dbReference type="Pfam" id="PF02753"/>
    </source>
</evidence>
<evidence type="ECO:0000256" key="4">
    <source>
        <dbReference type="ARBA" id="ARBA00022729"/>
    </source>
</evidence>
<dbReference type="Gene3D" id="2.60.40.10">
    <property type="entry name" value="Immunoglobulins"/>
    <property type="match status" value="2"/>
</dbReference>
<evidence type="ECO:0000256" key="2">
    <source>
        <dbReference type="ARBA" id="ARBA00007399"/>
    </source>
</evidence>